<dbReference type="InterPro" id="IPR006143">
    <property type="entry name" value="RND_pump_MFP"/>
</dbReference>
<gene>
    <name evidence="11" type="ORF">DFR40_2678</name>
</gene>
<dbReference type="Pfam" id="PF25944">
    <property type="entry name" value="Beta-barrel_RND"/>
    <property type="match status" value="1"/>
</dbReference>
<feature type="region of interest" description="Disordered" evidence="6">
    <location>
        <begin position="337"/>
        <end position="476"/>
    </location>
</feature>
<dbReference type="Gene3D" id="2.40.30.170">
    <property type="match status" value="1"/>
</dbReference>
<name>A0A495VQN9_9RHOO</name>
<dbReference type="Pfam" id="PF25967">
    <property type="entry name" value="RND-MFP_C"/>
    <property type="match status" value="1"/>
</dbReference>
<comment type="subcellular location">
    <subcellularLocation>
        <location evidence="1">Cell membrane</location>
    </subcellularLocation>
</comment>
<dbReference type="InterPro" id="IPR030190">
    <property type="entry name" value="MacA_alpha-hairpin_sf"/>
</dbReference>
<feature type="compositionally biased region" description="Basic and acidic residues" evidence="6">
    <location>
        <begin position="383"/>
        <end position="403"/>
    </location>
</feature>
<dbReference type="Gene3D" id="6.10.140.1990">
    <property type="match status" value="1"/>
</dbReference>
<dbReference type="GO" id="GO:1990195">
    <property type="term" value="C:macrolide transmembrane transporter complex"/>
    <property type="evidence" value="ECO:0007669"/>
    <property type="project" value="InterPro"/>
</dbReference>
<evidence type="ECO:0000256" key="7">
    <source>
        <dbReference type="SAM" id="Phobius"/>
    </source>
</evidence>
<evidence type="ECO:0000256" key="1">
    <source>
        <dbReference type="ARBA" id="ARBA00004236"/>
    </source>
</evidence>
<keyword evidence="7" id="KW-0472">Membrane</keyword>
<feature type="transmembrane region" description="Helical" evidence="7">
    <location>
        <begin position="21"/>
        <end position="44"/>
    </location>
</feature>
<evidence type="ECO:0000256" key="2">
    <source>
        <dbReference type="ARBA" id="ARBA00009477"/>
    </source>
</evidence>
<keyword evidence="4 5" id="KW-0175">Coiled coil</keyword>
<evidence type="ECO:0000259" key="9">
    <source>
        <dbReference type="Pfam" id="PF25944"/>
    </source>
</evidence>
<evidence type="ECO:0000313" key="12">
    <source>
        <dbReference type="Proteomes" id="UP000270626"/>
    </source>
</evidence>
<protein>
    <submittedName>
        <fullName evidence="11">Macrolide-specific efflux system membrane fusion protein</fullName>
    </submittedName>
</protein>
<evidence type="ECO:0000313" key="11">
    <source>
        <dbReference type="EMBL" id="RKT50743.1"/>
    </source>
</evidence>
<dbReference type="GO" id="GO:0030313">
    <property type="term" value="C:cell envelope"/>
    <property type="evidence" value="ECO:0007669"/>
    <property type="project" value="UniProtKB-SubCell"/>
</dbReference>
<feature type="domain" description="Multidrug resistance protein MdtA-like C-terminal permuted SH3" evidence="10">
    <location>
        <begin position="473"/>
        <end position="511"/>
    </location>
</feature>
<dbReference type="Gene3D" id="2.40.420.20">
    <property type="match status" value="1"/>
</dbReference>
<dbReference type="InterPro" id="IPR058627">
    <property type="entry name" value="MdtA-like_C"/>
</dbReference>
<keyword evidence="7" id="KW-0812">Transmembrane</keyword>
<dbReference type="RefSeq" id="WP_121458971.1">
    <property type="nucleotide sequence ID" value="NZ_RBXP01000017.1"/>
</dbReference>
<dbReference type="GO" id="GO:0015562">
    <property type="term" value="F:efflux transmembrane transporter activity"/>
    <property type="evidence" value="ECO:0007669"/>
    <property type="project" value="TreeGrafter"/>
</dbReference>
<feature type="compositionally biased region" description="Low complexity" evidence="6">
    <location>
        <begin position="524"/>
        <end position="549"/>
    </location>
</feature>
<dbReference type="SUPFAM" id="SSF111369">
    <property type="entry name" value="HlyD-like secretion proteins"/>
    <property type="match status" value="1"/>
</dbReference>
<evidence type="ECO:0000259" key="8">
    <source>
        <dbReference type="Pfam" id="PF25917"/>
    </source>
</evidence>
<dbReference type="GO" id="GO:1990281">
    <property type="term" value="C:efflux pump complex"/>
    <property type="evidence" value="ECO:0007669"/>
    <property type="project" value="TreeGrafter"/>
</dbReference>
<feature type="domain" description="Multidrug resistance protein MdtA-like barrel-sandwich hybrid" evidence="8">
    <location>
        <begin position="80"/>
        <end position="232"/>
    </location>
</feature>
<comment type="caution">
    <text evidence="11">The sequence shown here is derived from an EMBL/GenBank/DDBJ whole genome shotgun (WGS) entry which is preliminary data.</text>
</comment>
<comment type="similarity">
    <text evidence="2">Belongs to the membrane fusion protein (MFP) (TC 8.A.1) family.</text>
</comment>
<feature type="compositionally biased region" description="Basic and acidic residues" evidence="6">
    <location>
        <begin position="514"/>
        <end position="523"/>
    </location>
</feature>
<evidence type="ECO:0000256" key="6">
    <source>
        <dbReference type="SAM" id="MobiDB-lite"/>
    </source>
</evidence>
<dbReference type="Gene3D" id="2.40.50.100">
    <property type="match status" value="1"/>
</dbReference>
<dbReference type="GO" id="GO:1990961">
    <property type="term" value="P:xenobiotic detoxification by transmembrane export across the plasma membrane"/>
    <property type="evidence" value="ECO:0007669"/>
    <property type="project" value="InterPro"/>
</dbReference>
<organism evidence="11 12">
    <name type="scientific">Azonexus fungiphilus</name>
    <dbReference type="NCBI Taxonomy" id="146940"/>
    <lineage>
        <taxon>Bacteria</taxon>
        <taxon>Pseudomonadati</taxon>
        <taxon>Pseudomonadota</taxon>
        <taxon>Betaproteobacteria</taxon>
        <taxon>Rhodocyclales</taxon>
        <taxon>Azonexaceae</taxon>
        <taxon>Azonexus</taxon>
    </lineage>
</organism>
<sequence length="549" mass="58358">MDKKEGRGGPGNFAQRALSRFSPPVLGLLVVLAALALGLAAWSLSRGGKDGKELIGVEVRKGDIEDLVAATGALQPRDYVDVGAQVSGQLKMIHVEVGQSVKEGDLLAEIDAEQSAAKVDASLAQMRSLEAQLEQKRLSLAKAERDLARYRNLLAAEATTLESVQNAETEAANMRAQMAQLRAQIDQLRASTRVEEANLKYTRIYAPMAGTVVSIAAKKGQTLNTNQQAPTLMRVADLSVMNVQTQVSEADVAKLRVGMDAYFTTLGGQGRRWYGKLTKIEPTPTVTNNVVLYNALFEVPNDSGSLMTQMTAQVFFVVAQVHDVLVIPMSALNQVPGQRRAAGAGPENRNNRPAGEAERPAGQPEGEARRNRREGSVAAGEAGEGRRGERQPGAEGESRRAPREGGAAGEGGEARGQRRAQAEGEPPAARAEGEGRRNRREAVPGEAGDAPRGPRRNGGGAAAAETRQREARVKVMLPDGSIEERKIVVGVSNRIHAQVISGLEAGDKVVAGVREAEKARNGDASRQPQSAMQQQMPPGMPGGAAPRGR</sequence>
<dbReference type="Pfam" id="PF25917">
    <property type="entry name" value="BSH_RND"/>
    <property type="match status" value="1"/>
</dbReference>
<dbReference type="PANTHER" id="PTHR30469:SF33">
    <property type="entry name" value="SLR1207 PROTEIN"/>
    <property type="match status" value="1"/>
</dbReference>
<dbReference type="OrthoDB" id="9784484at2"/>
<feature type="compositionally biased region" description="Basic and acidic residues" evidence="6">
    <location>
        <begin position="431"/>
        <end position="443"/>
    </location>
</feature>
<evidence type="ECO:0000259" key="10">
    <source>
        <dbReference type="Pfam" id="PF25967"/>
    </source>
</evidence>
<keyword evidence="3" id="KW-0813">Transport</keyword>
<dbReference type="InterPro" id="IPR058626">
    <property type="entry name" value="MdtA-like_b-barrel"/>
</dbReference>
<dbReference type="NCBIfam" id="TIGR01730">
    <property type="entry name" value="RND_mfp"/>
    <property type="match status" value="1"/>
</dbReference>
<feature type="compositionally biased region" description="Basic and acidic residues" evidence="6">
    <location>
        <begin position="366"/>
        <end position="375"/>
    </location>
</feature>
<dbReference type="Proteomes" id="UP000270626">
    <property type="component" value="Unassembled WGS sequence"/>
</dbReference>
<accession>A0A495VQN9</accession>
<feature type="compositionally biased region" description="Basic and acidic residues" evidence="6">
    <location>
        <begin position="412"/>
        <end position="422"/>
    </location>
</feature>
<evidence type="ECO:0000256" key="5">
    <source>
        <dbReference type="SAM" id="Coils"/>
    </source>
</evidence>
<dbReference type="AlphaFoldDB" id="A0A495VQN9"/>
<feature type="region of interest" description="Disordered" evidence="6">
    <location>
        <begin position="514"/>
        <end position="549"/>
    </location>
</feature>
<feature type="coiled-coil region" evidence="5">
    <location>
        <begin position="119"/>
        <end position="198"/>
    </location>
</feature>
<dbReference type="PANTHER" id="PTHR30469">
    <property type="entry name" value="MULTIDRUG RESISTANCE PROTEIN MDTA"/>
    <property type="match status" value="1"/>
</dbReference>
<reference evidence="11 12" key="1">
    <citation type="submission" date="2018-10" db="EMBL/GenBank/DDBJ databases">
        <title>Genomic Encyclopedia of Type Strains, Phase IV (KMG-IV): sequencing the most valuable type-strain genomes for metagenomic binning, comparative biology and taxonomic classification.</title>
        <authorList>
            <person name="Goeker M."/>
        </authorList>
    </citation>
    <scope>NUCLEOTIDE SEQUENCE [LARGE SCALE GENOMIC DNA]</scope>
    <source>
        <strain evidence="11 12">DSM 23841</strain>
    </source>
</reference>
<keyword evidence="7" id="KW-1133">Transmembrane helix</keyword>
<dbReference type="GO" id="GO:0019898">
    <property type="term" value="C:extrinsic component of membrane"/>
    <property type="evidence" value="ECO:0007669"/>
    <property type="project" value="InterPro"/>
</dbReference>
<evidence type="ECO:0000256" key="3">
    <source>
        <dbReference type="ARBA" id="ARBA00022448"/>
    </source>
</evidence>
<proteinExistence type="inferred from homology"/>
<dbReference type="InterPro" id="IPR058625">
    <property type="entry name" value="MdtA-like_BSH"/>
</dbReference>
<feature type="domain" description="Multidrug resistance protein MdtA-like beta-barrel" evidence="9">
    <location>
        <begin position="241"/>
        <end position="315"/>
    </location>
</feature>
<dbReference type="EMBL" id="RBXP01000017">
    <property type="protein sequence ID" value="RKT50743.1"/>
    <property type="molecule type" value="Genomic_DNA"/>
</dbReference>
<evidence type="ECO:0000256" key="4">
    <source>
        <dbReference type="ARBA" id="ARBA00023054"/>
    </source>
</evidence>
<keyword evidence="12" id="KW-1185">Reference proteome</keyword>